<proteinExistence type="predicted"/>
<evidence type="ECO:0000313" key="4">
    <source>
        <dbReference type="Proteomes" id="UP000324222"/>
    </source>
</evidence>
<sequence>MALAQHNTCTGLIAQPPPRGQPVSDAAASRVPLPPLPMVVSPILTLVHLILILASFNTYLTFTLL</sequence>
<gene>
    <name evidence="3" type="ORF">E2C01_084220</name>
</gene>
<evidence type="ECO:0000256" key="2">
    <source>
        <dbReference type="SAM" id="Phobius"/>
    </source>
</evidence>
<keyword evidence="2" id="KW-0812">Transmembrane</keyword>
<keyword evidence="2" id="KW-1133">Transmembrane helix</keyword>
<reference evidence="3 4" key="1">
    <citation type="submission" date="2019-05" db="EMBL/GenBank/DDBJ databases">
        <title>Another draft genome of Portunus trituberculatus and its Hox gene families provides insights of decapod evolution.</title>
        <authorList>
            <person name="Jeong J.-H."/>
            <person name="Song I."/>
            <person name="Kim S."/>
            <person name="Choi T."/>
            <person name="Kim D."/>
            <person name="Ryu S."/>
            <person name="Kim W."/>
        </authorList>
    </citation>
    <scope>NUCLEOTIDE SEQUENCE [LARGE SCALE GENOMIC DNA]</scope>
    <source>
        <tissue evidence="3">Muscle</tissue>
    </source>
</reference>
<accession>A0A5B7IZD0</accession>
<organism evidence="3 4">
    <name type="scientific">Portunus trituberculatus</name>
    <name type="common">Swimming crab</name>
    <name type="synonym">Neptunus trituberculatus</name>
    <dbReference type="NCBI Taxonomy" id="210409"/>
    <lineage>
        <taxon>Eukaryota</taxon>
        <taxon>Metazoa</taxon>
        <taxon>Ecdysozoa</taxon>
        <taxon>Arthropoda</taxon>
        <taxon>Crustacea</taxon>
        <taxon>Multicrustacea</taxon>
        <taxon>Malacostraca</taxon>
        <taxon>Eumalacostraca</taxon>
        <taxon>Eucarida</taxon>
        <taxon>Decapoda</taxon>
        <taxon>Pleocyemata</taxon>
        <taxon>Brachyura</taxon>
        <taxon>Eubrachyura</taxon>
        <taxon>Portunoidea</taxon>
        <taxon>Portunidae</taxon>
        <taxon>Portuninae</taxon>
        <taxon>Portunus</taxon>
    </lineage>
</organism>
<feature type="region of interest" description="Disordered" evidence="1">
    <location>
        <begin position="1"/>
        <end position="27"/>
    </location>
</feature>
<comment type="caution">
    <text evidence="3">The sequence shown here is derived from an EMBL/GenBank/DDBJ whole genome shotgun (WGS) entry which is preliminary data.</text>
</comment>
<dbReference type="EMBL" id="VSRR010080507">
    <property type="protein sequence ID" value="MPC89282.1"/>
    <property type="molecule type" value="Genomic_DNA"/>
</dbReference>
<dbReference type="AlphaFoldDB" id="A0A5B7IZD0"/>
<name>A0A5B7IZD0_PORTR</name>
<evidence type="ECO:0000313" key="3">
    <source>
        <dbReference type="EMBL" id="MPC89282.1"/>
    </source>
</evidence>
<keyword evidence="2" id="KW-0472">Membrane</keyword>
<evidence type="ECO:0000256" key="1">
    <source>
        <dbReference type="SAM" id="MobiDB-lite"/>
    </source>
</evidence>
<keyword evidence="4" id="KW-1185">Reference proteome</keyword>
<feature type="compositionally biased region" description="Polar residues" evidence="1">
    <location>
        <begin position="1"/>
        <end position="10"/>
    </location>
</feature>
<protein>
    <submittedName>
        <fullName evidence="3">Uncharacterized protein</fullName>
    </submittedName>
</protein>
<feature type="transmembrane region" description="Helical" evidence="2">
    <location>
        <begin position="39"/>
        <end position="62"/>
    </location>
</feature>
<dbReference type="Proteomes" id="UP000324222">
    <property type="component" value="Unassembled WGS sequence"/>
</dbReference>